<evidence type="ECO:0000256" key="4">
    <source>
        <dbReference type="PROSITE-ProRule" id="PRU00023"/>
    </source>
</evidence>
<name>Q4UHX4_THEAN</name>
<protein>
    <recommendedName>
        <fullName evidence="7">Bromo domain-containing protein</fullName>
    </recommendedName>
</protein>
<dbReference type="InterPro" id="IPR036770">
    <property type="entry name" value="Ankyrin_rpt-contain_sf"/>
</dbReference>
<feature type="region of interest" description="Disordered" evidence="6">
    <location>
        <begin position="262"/>
        <end position="291"/>
    </location>
</feature>
<feature type="region of interest" description="Disordered" evidence="6">
    <location>
        <begin position="529"/>
        <end position="549"/>
    </location>
</feature>
<dbReference type="GeneID" id="3864505"/>
<dbReference type="PROSITE" id="PS00633">
    <property type="entry name" value="BROMODOMAIN_1"/>
    <property type="match status" value="1"/>
</dbReference>
<dbReference type="PROSITE" id="PS50297">
    <property type="entry name" value="ANK_REP_REGION"/>
    <property type="match status" value="1"/>
</dbReference>
<dbReference type="PRINTS" id="PR00503">
    <property type="entry name" value="BROMODOMAIN"/>
</dbReference>
<dbReference type="InParanoid" id="Q4UHX4"/>
<gene>
    <name evidence="8" type="ORF">TA07015</name>
</gene>
<dbReference type="eggNOG" id="KOG1474">
    <property type="taxonomic scope" value="Eukaryota"/>
</dbReference>
<dbReference type="Pfam" id="PF00023">
    <property type="entry name" value="Ank"/>
    <property type="match status" value="1"/>
</dbReference>
<dbReference type="SMART" id="SM00248">
    <property type="entry name" value="ANK"/>
    <property type="match status" value="4"/>
</dbReference>
<dbReference type="Pfam" id="PF00439">
    <property type="entry name" value="Bromodomain"/>
    <property type="match status" value="1"/>
</dbReference>
<dbReference type="PANTHER" id="PTHR24166:SF48">
    <property type="entry name" value="PROTEIN VAPYRIN"/>
    <property type="match status" value="1"/>
</dbReference>
<evidence type="ECO:0000256" key="5">
    <source>
        <dbReference type="PROSITE-ProRule" id="PRU00035"/>
    </source>
</evidence>
<keyword evidence="9" id="KW-1185">Reference proteome</keyword>
<feature type="domain" description="Bromo" evidence="7">
    <location>
        <begin position="377"/>
        <end position="449"/>
    </location>
</feature>
<dbReference type="InterPro" id="IPR018359">
    <property type="entry name" value="Bromodomain_CS"/>
</dbReference>
<keyword evidence="3 5" id="KW-0103">Bromodomain</keyword>
<dbReference type="KEGG" id="tan:TA07015"/>
<reference evidence="8 9" key="1">
    <citation type="journal article" date="2005" name="Science">
        <title>Genome of the host-cell transforming parasite Theileria annulata compared with T. parva.</title>
        <authorList>
            <person name="Pain A."/>
            <person name="Renauld H."/>
            <person name="Berriman M."/>
            <person name="Murphy L."/>
            <person name="Yeats C.A."/>
            <person name="Weir W."/>
            <person name="Kerhornou A."/>
            <person name="Aslett M."/>
            <person name="Bishop R."/>
            <person name="Bouchier C."/>
            <person name="Cochet M."/>
            <person name="Coulson R.M.R."/>
            <person name="Cronin A."/>
            <person name="de Villiers E.P."/>
            <person name="Fraser A."/>
            <person name="Fosker N."/>
            <person name="Gardner M."/>
            <person name="Goble A."/>
            <person name="Griffiths-Jones S."/>
            <person name="Harris D.E."/>
            <person name="Katzer F."/>
            <person name="Larke N."/>
            <person name="Lord A."/>
            <person name="Maser P."/>
            <person name="McKellar S."/>
            <person name="Mooney P."/>
            <person name="Morton F."/>
            <person name="Nene V."/>
            <person name="O'Neil S."/>
            <person name="Price C."/>
            <person name="Quail M.A."/>
            <person name="Rabbinowitsch E."/>
            <person name="Rawlings N.D."/>
            <person name="Rutter S."/>
            <person name="Saunders D."/>
            <person name="Seeger K."/>
            <person name="Shah T."/>
            <person name="Squares R."/>
            <person name="Squares S."/>
            <person name="Tivey A."/>
            <person name="Walker A.R."/>
            <person name="Woodward J."/>
            <person name="Dobbelaere D.A.E."/>
            <person name="Langsley G."/>
            <person name="Rajandream M.A."/>
            <person name="McKeever D."/>
            <person name="Shiels B."/>
            <person name="Tait A."/>
            <person name="Barrell B.G."/>
            <person name="Hall N."/>
        </authorList>
    </citation>
    <scope>NUCLEOTIDE SEQUENCE [LARGE SCALE GENOMIC DNA]</scope>
    <source>
        <strain evidence="9">Ankara</strain>
    </source>
</reference>
<dbReference type="Gene3D" id="1.20.920.10">
    <property type="entry name" value="Bromodomain-like"/>
    <property type="match status" value="1"/>
</dbReference>
<dbReference type="Gene3D" id="1.25.40.20">
    <property type="entry name" value="Ankyrin repeat-containing domain"/>
    <property type="match status" value="2"/>
</dbReference>
<dbReference type="SMART" id="SM00297">
    <property type="entry name" value="BROMO"/>
    <property type="match status" value="1"/>
</dbReference>
<keyword evidence="2 4" id="KW-0040">ANK repeat</keyword>
<dbReference type="InterPro" id="IPR036427">
    <property type="entry name" value="Bromodomain-like_sf"/>
</dbReference>
<dbReference type="PROSITE" id="PS50088">
    <property type="entry name" value="ANK_REPEAT"/>
    <property type="match status" value="1"/>
</dbReference>
<proteinExistence type="predicted"/>
<evidence type="ECO:0000313" key="8">
    <source>
        <dbReference type="EMBL" id="CAI73315.1"/>
    </source>
</evidence>
<feature type="compositionally biased region" description="Polar residues" evidence="6">
    <location>
        <begin position="268"/>
        <end position="284"/>
    </location>
</feature>
<dbReference type="RefSeq" id="XP_953992.1">
    <property type="nucleotide sequence ID" value="XM_948899.1"/>
</dbReference>
<dbReference type="PRINTS" id="PR01415">
    <property type="entry name" value="ANKYRIN"/>
</dbReference>
<feature type="region of interest" description="Disordered" evidence="6">
    <location>
        <begin position="37"/>
        <end position="85"/>
    </location>
</feature>
<dbReference type="InterPro" id="IPR001487">
    <property type="entry name" value="Bromodomain"/>
</dbReference>
<sequence length="555" mass="62841">MATFHENYVNNPLVKALMTGTLLELKEVLSSKYEQYKNQEKVESSDSSLNNQDSNQSDSKDVNVDVKDPKDVNVDVKDPKDDSKDPNVVIKVVENTIEELVDANTRITPLCQLSHKTNDESLEIAKLLVEDYLLCNPNHVDLIGQTCLFYSARDGRGELCSYFCKKGCDPNHKDRLGQTCIFYAARDGHSEVIKVLVEHGADVNVTDTNSQTCLFYAARDGRVDAVKVLLEKNINHGWKDLQRRTALSFAKSKGHNEIVNLLKKSTPEKQTSTPQKRTLDSEPSGTFEGDPFSGVPMVSGDVFSNKPKRYRLQFRPFAEDDKLWLDAPLIKVQEFELRFPDLAKWDREAAFPPSNTLRNPLLKQWYSLANNLLSTLLKQEGGYVFEKPVDPKKQNCPDYYDIIKKPMSFSCVRGKLRKNTYTDPQQFVDDVLLIFDNCSKYNKPETWVATIGNNLRDFFQNQLLALGFNEFCKKEQLVKQLLEQSSQYLSTQTNTVNTTTTDNSVNATNGVENTNGVDGKLNEHLSNVNSSEPLKTSEPQNTVDVKSETVNEIEF</sequence>
<dbReference type="SUPFAM" id="SSF48403">
    <property type="entry name" value="Ankyrin repeat"/>
    <property type="match status" value="1"/>
</dbReference>
<dbReference type="InterPro" id="IPR050889">
    <property type="entry name" value="Dendritic_Spine_Reg/Scaffold"/>
</dbReference>
<dbReference type="PANTHER" id="PTHR24166">
    <property type="entry name" value="ROLLING PEBBLES, ISOFORM B"/>
    <property type="match status" value="1"/>
</dbReference>
<evidence type="ECO:0000256" key="6">
    <source>
        <dbReference type="SAM" id="MobiDB-lite"/>
    </source>
</evidence>
<feature type="compositionally biased region" description="Basic and acidic residues" evidence="6">
    <location>
        <begin position="58"/>
        <end position="85"/>
    </location>
</feature>
<feature type="compositionally biased region" description="Low complexity" evidence="6">
    <location>
        <begin position="45"/>
        <end position="57"/>
    </location>
</feature>
<dbReference type="Proteomes" id="UP000001950">
    <property type="component" value="Chromosome 1"/>
</dbReference>
<dbReference type="SUPFAM" id="SSF47370">
    <property type="entry name" value="Bromodomain"/>
    <property type="match status" value="1"/>
</dbReference>
<dbReference type="VEuPathDB" id="PiroplasmaDB:TA07015"/>
<dbReference type="InterPro" id="IPR002110">
    <property type="entry name" value="Ankyrin_rpt"/>
</dbReference>
<dbReference type="PROSITE" id="PS50014">
    <property type="entry name" value="BROMODOMAIN_2"/>
    <property type="match status" value="1"/>
</dbReference>
<evidence type="ECO:0000313" key="9">
    <source>
        <dbReference type="Proteomes" id="UP000001950"/>
    </source>
</evidence>
<dbReference type="AlphaFoldDB" id="Q4UHX4"/>
<evidence type="ECO:0000256" key="3">
    <source>
        <dbReference type="ARBA" id="ARBA00023117"/>
    </source>
</evidence>
<evidence type="ECO:0000256" key="1">
    <source>
        <dbReference type="ARBA" id="ARBA00022737"/>
    </source>
</evidence>
<evidence type="ECO:0000256" key="2">
    <source>
        <dbReference type="ARBA" id="ARBA00023043"/>
    </source>
</evidence>
<feature type="repeat" description="ANK" evidence="4">
    <location>
        <begin position="176"/>
        <end position="208"/>
    </location>
</feature>
<organism evidence="8 9">
    <name type="scientific">Theileria annulata</name>
    <dbReference type="NCBI Taxonomy" id="5874"/>
    <lineage>
        <taxon>Eukaryota</taxon>
        <taxon>Sar</taxon>
        <taxon>Alveolata</taxon>
        <taxon>Apicomplexa</taxon>
        <taxon>Aconoidasida</taxon>
        <taxon>Piroplasmida</taxon>
        <taxon>Theileriidae</taxon>
        <taxon>Theileria</taxon>
    </lineage>
</organism>
<accession>Q4UHX4</accession>
<dbReference type="OrthoDB" id="448960at2759"/>
<dbReference type="OMA" id="CNPNDAD"/>
<dbReference type="eggNOG" id="KOG0504">
    <property type="taxonomic scope" value="Eukaryota"/>
</dbReference>
<keyword evidence="1" id="KW-0677">Repeat</keyword>
<feature type="compositionally biased region" description="Low complexity" evidence="6">
    <location>
        <begin position="493"/>
        <end position="509"/>
    </location>
</feature>
<dbReference type="Pfam" id="PF12796">
    <property type="entry name" value="Ank_2"/>
    <property type="match status" value="1"/>
</dbReference>
<dbReference type="STRING" id="5874.Q4UHX4"/>
<dbReference type="CDD" id="cd04369">
    <property type="entry name" value="Bromodomain"/>
    <property type="match status" value="1"/>
</dbReference>
<feature type="region of interest" description="Disordered" evidence="6">
    <location>
        <begin position="493"/>
        <end position="517"/>
    </location>
</feature>
<dbReference type="EMBL" id="CR940347">
    <property type="protein sequence ID" value="CAI73315.1"/>
    <property type="molecule type" value="Genomic_DNA"/>
</dbReference>
<evidence type="ECO:0000259" key="7">
    <source>
        <dbReference type="PROSITE" id="PS50014"/>
    </source>
</evidence>